<proteinExistence type="predicted"/>
<sequence length="320" mass="35597">MFNKFRVDTPASSNSSVSSLRGCSIISDISDDSSPEAVGASPSFELDTTESISLPFPTTRIASPCSPTPEPTSRALGSRKRSYFSEDLKLRLVQLCVLHLGDYARRRKGQFWKEISSVFELQTGVPIRKPAQTVEALIKERREQLKYRSGVAESDTELKQAIDIVMARFDDVDAEERELAAQKDELESVKAGTKEVRERMMYGRARSDDESDTSASSVGAPPRQKRSRTPKNELLTSAISNSTSQITDAIMAMAGALTDDKGQNTSSASNADLELRIDRVDEKVDDLKRQMEVKVDGLKLHMQSNEYKFLYSHSHSQFAE</sequence>
<gene>
    <name evidence="1" type="ORF">V1525DRAFT_422794</name>
</gene>
<evidence type="ECO:0000313" key="2">
    <source>
        <dbReference type="Proteomes" id="UP001433508"/>
    </source>
</evidence>
<dbReference type="Proteomes" id="UP001433508">
    <property type="component" value="Unassembled WGS sequence"/>
</dbReference>
<accession>A0ACC3SRU9</accession>
<organism evidence="1 2">
    <name type="scientific">Lipomyces kononenkoae</name>
    <name type="common">Yeast</name>
    <dbReference type="NCBI Taxonomy" id="34357"/>
    <lineage>
        <taxon>Eukaryota</taxon>
        <taxon>Fungi</taxon>
        <taxon>Dikarya</taxon>
        <taxon>Ascomycota</taxon>
        <taxon>Saccharomycotina</taxon>
        <taxon>Lipomycetes</taxon>
        <taxon>Lipomycetales</taxon>
        <taxon>Lipomycetaceae</taxon>
        <taxon>Lipomyces</taxon>
    </lineage>
</organism>
<comment type="caution">
    <text evidence="1">The sequence shown here is derived from an EMBL/GenBank/DDBJ whole genome shotgun (WGS) entry which is preliminary data.</text>
</comment>
<reference evidence="2" key="1">
    <citation type="journal article" date="2024" name="Front. Bioeng. Biotechnol.">
        <title>Genome-scale model development and genomic sequencing of the oleaginous clade Lipomyces.</title>
        <authorList>
            <person name="Czajka J.J."/>
            <person name="Han Y."/>
            <person name="Kim J."/>
            <person name="Mondo S.J."/>
            <person name="Hofstad B.A."/>
            <person name="Robles A."/>
            <person name="Haridas S."/>
            <person name="Riley R."/>
            <person name="LaButti K."/>
            <person name="Pangilinan J."/>
            <person name="Andreopoulos W."/>
            <person name="Lipzen A."/>
            <person name="Yan J."/>
            <person name="Wang M."/>
            <person name="Ng V."/>
            <person name="Grigoriev I.V."/>
            <person name="Spatafora J.W."/>
            <person name="Magnuson J.K."/>
            <person name="Baker S.E."/>
            <person name="Pomraning K.R."/>
        </authorList>
    </citation>
    <scope>NUCLEOTIDE SEQUENCE [LARGE SCALE GENOMIC DNA]</scope>
    <source>
        <strain evidence="2">CBS 7786</strain>
    </source>
</reference>
<evidence type="ECO:0000313" key="1">
    <source>
        <dbReference type="EMBL" id="KAK9233834.1"/>
    </source>
</evidence>
<dbReference type="EMBL" id="MU971575">
    <property type="protein sequence ID" value="KAK9233834.1"/>
    <property type="molecule type" value="Genomic_DNA"/>
</dbReference>
<protein>
    <submittedName>
        <fullName evidence="1">Uncharacterized protein</fullName>
    </submittedName>
</protein>
<name>A0ACC3SRU9_LIPKO</name>
<keyword evidence="2" id="KW-1185">Reference proteome</keyword>